<evidence type="ECO:0000313" key="3">
    <source>
        <dbReference type="Proteomes" id="UP001221142"/>
    </source>
</evidence>
<proteinExistence type="predicted"/>
<reference evidence="2" key="1">
    <citation type="submission" date="2023-03" db="EMBL/GenBank/DDBJ databases">
        <title>Massive genome expansion in bonnet fungi (Mycena s.s.) driven by repeated elements and novel gene families across ecological guilds.</title>
        <authorList>
            <consortium name="Lawrence Berkeley National Laboratory"/>
            <person name="Harder C.B."/>
            <person name="Miyauchi S."/>
            <person name="Viragh M."/>
            <person name="Kuo A."/>
            <person name="Thoen E."/>
            <person name="Andreopoulos B."/>
            <person name="Lu D."/>
            <person name="Skrede I."/>
            <person name="Drula E."/>
            <person name="Henrissat B."/>
            <person name="Morin E."/>
            <person name="Kohler A."/>
            <person name="Barry K."/>
            <person name="LaButti K."/>
            <person name="Morin E."/>
            <person name="Salamov A."/>
            <person name="Lipzen A."/>
            <person name="Mereny Z."/>
            <person name="Hegedus B."/>
            <person name="Baldrian P."/>
            <person name="Stursova M."/>
            <person name="Weitz H."/>
            <person name="Taylor A."/>
            <person name="Grigoriev I.V."/>
            <person name="Nagy L.G."/>
            <person name="Martin F."/>
            <person name="Kauserud H."/>
        </authorList>
    </citation>
    <scope>NUCLEOTIDE SEQUENCE</scope>
    <source>
        <strain evidence="2">9284</strain>
    </source>
</reference>
<dbReference type="PANTHER" id="PTHR33840:SF1">
    <property type="entry name" value="TLE1 PHOSPHOLIPASE DOMAIN-CONTAINING PROTEIN"/>
    <property type="match status" value="1"/>
</dbReference>
<keyword evidence="3" id="KW-1185">Reference proteome</keyword>
<feature type="domain" description="T6SS Phospholipase effector Tle1-like catalytic" evidence="1">
    <location>
        <begin position="50"/>
        <end position="274"/>
    </location>
</feature>
<dbReference type="InterPro" id="IPR018712">
    <property type="entry name" value="Tle1-like_cat"/>
</dbReference>
<sequence length="371" mass="41736">MASPPPAVDPVESRLRALEDTVERLQKRPDVTHTQCCHCTESARPPPSGRRLIIALDGTANKFGAQSSHVVEFCSRVMKTEDQPSYYTSGIGTYTKKTGLMNTVSAFLKHTWASATAWNFKSNILAGYHWLSENYKPGDQIFLLGYSRGAYQVRVLAAMITKANIEPFHFAYFDVARARWVSTTAREFKRSFSHDVTIHLLADTVSSVGLFRAKRYPGALGADNICFLRHALALDERRVKFLPEYVTGPRSLFERGEFGQPRCKEVWFRGCHSDRINFTSDNGAVPSRWMAYEAMLAGLEMAPFKRNVGTQDLTGLPPSKSMTFLYNIIEYLPLVSWTDPSVSPIDPPDGVEPRPVPQNKRCAIFYSKVYS</sequence>
<dbReference type="PANTHER" id="PTHR33840">
    <property type="match status" value="1"/>
</dbReference>
<evidence type="ECO:0000313" key="2">
    <source>
        <dbReference type="EMBL" id="KAJ7612693.1"/>
    </source>
</evidence>
<evidence type="ECO:0000259" key="1">
    <source>
        <dbReference type="Pfam" id="PF09994"/>
    </source>
</evidence>
<protein>
    <recommendedName>
        <fullName evidence="1">T6SS Phospholipase effector Tle1-like catalytic domain-containing protein</fullName>
    </recommendedName>
</protein>
<dbReference type="Pfam" id="PF09994">
    <property type="entry name" value="T6SS_Tle1-like_cat"/>
    <property type="match status" value="1"/>
</dbReference>
<organism evidence="2 3">
    <name type="scientific">Roridomyces roridus</name>
    <dbReference type="NCBI Taxonomy" id="1738132"/>
    <lineage>
        <taxon>Eukaryota</taxon>
        <taxon>Fungi</taxon>
        <taxon>Dikarya</taxon>
        <taxon>Basidiomycota</taxon>
        <taxon>Agaricomycotina</taxon>
        <taxon>Agaricomycetes</taxon>
        <taxon>Agaricomycetidae</taxon>
        <taxon>Agaricales</taxon>
        <taxon>Marasmiineae</taxon>
        <taxon>Mycenaceae</taxon>
        <taxon>Roridomyces</taxon>
    </lineage>
</organism>
<name>A0AAD7B768_9AGAR</name>
<dbReference type="AlphaFoldDB" id="A0AAD7B768"/>
<gene>
    <name evidence="2" type="ORF">FB45DRAFT_759713</name>
</gene>
<dbReference type="Proteomes" id="UP001221142">
    <property type="component" value="Unassembled WGS sequence"/>
</dbReference>
<comment type="caution">
    <text evidence="2">The sequence shown here is derived from an EMBL/GenBank/DDBJ whole genome shotgun (WGS) entry which is preliminary data.</text>
</comment>
<accession>A0AAD7B768</accession>
<dbReference type="EMBL" id="JARKIF010000030">
    <property type="protein sequence ID" value="KAJ7612693.1"/>
    <property type="molecule type" value="Genomic_DNA"/>
</dbReference>